<keyword evidence="1" id="KW-1133">Transmembrane helix</keyword>
<feature type="transmembrane region" description="Helical" evidence="1">
    <location>
        <begin position="12"/>
        <end position="38"/>
    </location>
</feature>
<dbReference type="EMBL" id="CADCVR010000058">
    <property type="protein sequence ID" value="CAA9497669.1"/>
    <property type="molecule type" value="Genomic_DNA"/>
</dbReference>
<protein>
    <submittedName>
        <fullName evidence="2">Uncharacterized protein</fullName>
    </submittedName>
</protein>
<keyword evidence="1" id="KW-0812">Transmembrane</keyword>
<sequence>MTVPALAETHTFWAVALGIGAVVLAVVVVLMSLLLSFLKDIADSVTRLLEVGAEVGANTAKIKQLADTGPVLEMIKAEALIHDGYLESQLR</sequence>
<proteinExistence type="predicted"/>
<organism evidence="2">
    <name type="scientific">uncultured Solirubrobacteraceae bacterium</name>
    <dbReference type="NCBI Taxonomy" id="1162706"/>
    <lineage>
        <taxon>Bacteria</taxon>
        <taxon>Bacillati</taxon>
        <taxon>Actinomycetota</taxon>
        <taxon>Thermoleophilia</taxon>
        <taxon>Solirubrobacterales</taxon>
        <taxon>Solirubrobacteraceae</taxon>
        <taxon>environmental samples</taxon>
    </lineage>
</organism>
<accession>A0A6J4SF75</accession>
<evidence type="ECO:0000313" key="2">
    <source>
        <dbReference type="EMBL" id="CAA9497669.1"/>
    </source>
</evidence>
<evidence type="ECO:0000256" key="1">
    <source>
        <dbReference type="SAM" id="Phobius"/>
    </source>
</evidence>
<gene>
    <name evidence="2" type="ORF">AVDCRST_MAG53-2211</name>
</gene>
<name>A0A6J4SF75_9ACTN</name>
<dbReference type="AlphaFoldDB" id="A0A6J4SF75"/>
<reference evidence="2" key="1">
    <citation type="submission" date="2020-02" db="EMBL/GenBank/DDBJ databases">
        <authorList>
            <person name="Meier V. D."/>
        </authorList>
    </citation>
    <scope>NUCLEOTIDE SEQUENCE</scope>
    <source>
        <strain evidence="2">AVDCRST_MAG53</strain>
    </source>
</reference>
<keyword evidence="1" id="KW-0472">Membrane</keyword>